<gene>
    <name evidence="2" type="ORF">CLV56_4015</name>
</gene>
<name>A0A0B2BNM9_9ACTN</name>
<evidence type="ECO:0000259" key="1">
    <source>
        <dbReference type="Pfam" id="PF12728"/>
    </source>
</evidence>
<sequence>MAQPTPEDTIWLTLAEASARVSFTERSLRRFISEGSLPAYRVGSRHIRIKQSDLDALLRPIPTAAG</sequence>
<dbReference type="Pfam" id="PF12728">
    <property type="entry name" value="HTH_17"/>
    <property type="match status" value="1"/>
</dbReference>
<dbReference type="EMBL" id="PGEZ01000003">
    <property type="protein sequence ID" value="PJJ48310.1"/>
    <property type="molecule type" value="Genomic_DNA"/>
</dbReference>
<dbReference type="Proteomes" id="UP000230842">
    <property type="component" value="Unassembled WGS sequence"/>
</dbReference>
<organism evidence="2 3">
    <name type="scientific">Mumia flava</name>
    <dbReference type="NCBI Taxonomy" id="1348852"/>
    <lineage>
        <taxon>Bacteria</taxon>
        <taxon>Bacillati</taxon>
        <taxon>Actinomycetota</taxon>
        <taxon>Actinomycetes</taxon>
        <taxon>Propionibacteriales</taxon>
        <taxon>Nocardioidaceae</taxon>
        <taxon>Mumia</taxon>
    </lineage>
</organism>
<feature type="domain" description="Helix-turn-helix" evidence="1">
    <location>
        <begin position="11"/>
        <end position="59"/>
    </location>
</feature>
<dbReference type="InterPro" id="IPR010093">
    <property type="entry name" value="SinI_DNA-bd"/>
</dbReference>
<dbReference type="NCBIfam" id="TIGR01764">
    <property type="entry name" value="excise"/>
    <property type="match status" value="1"/>
</dbReference>
<dbReference type="OrthoDB" id="4870800at2"/>
<evidence type="ECO:0000313" key="3">
    <source>
        <dbReference type="Proteomes" id="UP000230842"/>
    </source>
</evidence>
<accession>A0A0B2BNM9</accession>
<proteinExistence type="predicted"/>
<dbReference type="InterPro" id="IPR009061">
    <property type="entry name" value="DNA-bd_dom_put_sf"/>
</dbReference>
<evidence type="ECO:0000313" key="2">
    <source>
        <dbReference type="EMBL" id="PJJ48310.1"/>
    </source>
</evidence>
<protein>
    <submittedName>
        <fullName evidence="2">Excisionase family DNA binding protein</fullName>
    </submittedName>
</protein>
<reference evidence="2 3" key="1">
    <citation type="submission" date="2017-11" db="EMBL/GenBank/DDBJ databases">
        <title>Genomic Encyclopedia of Archaeal and Bacterial Type Strains, Phase II (KMG-II): From Individual Species to Whole Genera.</title>
        <authorList>
            <person name="Goeker M."/>
        </authorList>
    </citation>
    <scope>NUCLEOTIDE SEQUENCE [LARGE SCALE GENOMIC DNA]</scope>
    <source>
        <strain evidence="2 3">DSM 27763</strain>
    </source>
</reference>
<dbReference type="GO" id="GO:0003677">
    <property type="term" value="F:DNA binding"/>
    <property type="evidence" value="ECO:0007669"/>
    <property type="project" value="InterPro"/>
</dbReference>
<dbReference type="InterPro" id="IPR041657">
    <property type="entry name" value="HTH_17"/>
</dbReference>
<dbReference type="SUPFAM" id="SSF46955">
    <property type="entry name" value="Putative DNA-binding domain"/>
    <property type="match status" value="1"/>
</dbReference>
<dbReference type="RefSeq" id="WP_039341999.1">
    <property type="nucleotide sequence ID" value="NZ_PGEZ01000003.1"/>
</dbReference>
<comment type="caution">
    <text evidence="2">The sequence shown here is derived from an EMBL/GenBank/DDBJ whole genome shotgun (WGS) entry which is preliminary data.</text>
</comment>
<dbReference type="AlphaFoldDB" id="A0A0B2BNM9"/>
<keyword evidence="3" id="KW-1185">Reference proteome</keyword>